<dbReference type="NCBIfam" id="NF047389">
    <property type="entry name" value="ATPase_Sll1717"/>
    <property type="match status" value="1"/>
</dbReference>
<keyword evidence="2" id="KW-1185">Reference proteome</keyword>
<dbReference type="InterPro" id="IPR059206">
    <property type="entry name" value="Sll1717-like"/>
</dbReference>
<accession>A0A4R2FZJ6</accession>
<evidence type="ECO:0000313" key="2">
    <source>
        <dbReference type="Proteomes" id="UP000295221"/>
    </source>
</evidence>
<gene>
    <name evidence="1" type="ORF">EV194_1391</name>
</gene>
<dbReference type="SUPFAM" id="SSF52540">
    <property type="entry name" value="P-loop containing nucleoside triphosphate hydrolases"/>
    <property type="match status" value="1"/>
</dbReference>
<protein>
    <submittedName>
        <fullName evidence="1">Uncharacterized protein</fullName>
    </submittedName>
</protein>
<dbReference type="Proteomes" id="UP000295221">
    <property type="component" value="Unassembled WGS sequence"/>
</dbReference>
<dbReference type="RefSeq" id="WP_132435701.1">
    <property type="nucleotide sequence ID" value="NZ_SLWK01000039.1"/>
</dbReference>
<dbReference type="AlphaFoldDB" id="A0A4R2FZJ6"/>
<evidence type="ECO:0000313" key="1">
    <source>
        <dbReference type="EMBL" id="TCO00616.1"/>
    </source>
</evidence>
<comment type="caution">
    <text evidence="1">The sequence shown here is derived from an EMBL/GenBank/DDBJ whole genome shotgun (WGS) entry which is preliminary data.</text>
</comment>
<dbReference type="OrthoDB" id="779537at2"/>
<sequence length="499" mass="58471">MNSFEDFYKSMGFTEYPFSTFTTENEKGKEKELFVSPSCYSPIIQNYKEKNTILLTGDRGTGKTAILLDFIRNTDLTKTLYCRIEDYSKLRENYSLTEFYKFLITNISVTLFEKLSVSQKRINKLTDDEKVLLSYLLKNFVPVVSKRLLKTKIENIQIPKYKRFITKLFNRSRPILNYGATTGGVFIEEYLTKHFKALPPIDREINIKDFFPELPLTVDEDFETIEVGFQLLNDLVEIIYKMGFDRVICLLDKLDEDSRLENDAEYISSFVEPILTDNKLLLNDKLQLIISLWVTPFNYLLDKVRTQKHYCPKLQWDKNDLEKALNERLKTYSNSKISDYKSLFSNEYTDIEFEQIFHLSNSNPRDLWHLFDKLFYTQHALNSNSENITLNALNVAIERFVLDFNYFEYYPKKKNARANSMDFYSYTAHLLKLDDYIFTKNQLNEQAGTGGSTNNYVIGMEKIGLIVKHSQEGGIVSYRISDPKVKYALINGISIERKQ</sequence>
<dbReference type="Gene3D" id="3.40.50.300">
    <property type="entry name" value="P-loop containing nucleotide triphosphate hydrolases"/>
    <property type="match status" value="1"/>
</dbReference>
<reference evidence="1 2" key="1">
    <citation type="submission" date="2019-03" db="EMBL/GenBank/DDBJ databases">
        <title>Genomic Encyclopedia of Type Strains, Phase IV (KMG-IV): sequencing the most valuable type-strain genomes for metagenomic binning, comparative biology and taxonomic classification.</title>
        <authorList>
            <person name="Goeker M."/>
        </authorList>
    </citation>
    <scope>NUCLEOTIDE SEQUENCE [LARGE SCALE GENOMIC DNA]</scope>
    <source>
        <strain evidence="1 2">DSM 24179</strain>
    </source>
</reference>
<name>A0A4R2FZJ6_9BACT</name>
<proteinExistence type="predicted"/>
<dbReference type="InterPro" id="IPR027417">
    <property type="entry name" value="P-loop_NTPase"/>
</dbReference>
<dbReference type="EMBL" id="SLWK01000039">
    <property type="protein sequence ID" value="TCO00616.1"/>
    <property type="molecule type" value="Genomic_DNA"/>
</dbReference>
<organism evidence="1 2">
    <name type="scientific">Natronoflexus pectinivorans</name>
    <dbReference type="NCBI Taxonomy" id="682526"/>
    <lineage>
        <taxon>Bacteria</taxon>
        <taxon>Pseudomonadati</taxon>
        <taxon>Bacteroidota</taxon>
        <taxon>Bacteroidia</taxon>
        <taxon>Marinilabiliales</taxon>
        <taxon>Marinilabiliaceae</taxon>
        <taxon>Natronoflexus</taxon>
    </lineage>
</organism>